<dbReference type="AlphaFoldDB" id="A0A2S4MA77"/>
<dbReference type="InterPro" id="IPR058891">
    <property type="entry name" value="CPPA"/>
</dbReference>
<dbReference type="OrthoDB" id="8965940at2"/>
<dbReference type="RefSeq" id="WP_103704885.1">
    <property type="nucleotide sequence ID" value="NZ_PQGA01000006.1"/>
</dbReference>
<evidence type="ECO:0000313" key="2">
    <source>
        <dbReference type="Proteomes" id="UP000237381"/>
    </source>
</evidence>
<proteinExistence type="predicted"/>
<dbReference type="EMBL" id="PQGA01000006">
    <property type="protein sequence ID" value="POR51646.1"/>
    <property type="molecule type" value="Genomic_DNA"/>
</dbReference>
<accession>A0A2S4MA77</accession>
<keyword evidence="2" id="KW-1185">Reference proteome</keyword>
<comment type="caution">
    <text evidence="1">The sequence shown here is derived from an EMBL/GenBank/DDBJ whole genome shotgun (WGS) entry which is preliminary data.</text>
</comment>
<name>A0A2S4MA77_9BURK</name>
<sequence length="94" mass="10432">MELLIRIVNDDDRQTIDWLLANVGAKRVEAAVQRLAVGGRRPFVSALCRYLGAWPPFPRRAMAGESAHTAVGDRHLAQIRQFLARSNPAKIRAG</sequence>
<evidence type="ECO:0000313" key="1">
    <source>
        <dbReference type="EMBL" id="POR51646.1"/>
    </source>
</evidence>
<dbReference type="Pfam" id="PF25860">
    <property type="entry name" value="CPPA"/>
    <property type="match status" value="1"/>
</dbReference>
<organism evidence="1 2">
    <name type="scientific">Paraburkholderia eburnea</name>
    <dbReference type="NCBI Taxonomy" id="1189126"/>
    <lineage>
        <taxon>Bacteria</taxon>
        <taxon>Pseudomonadati</taxon>
        <taxon>Pseudomonadota</taxon>
        <taxon>Betaproteobacteria</taxon>
        <taxon>Burkholderiales</taxon>
        <taxon>Burkholderiaceae</taxon>
        <taxon>Paraburkholderia</taxon>
    </lineage>
</organism>
<reference evidence="1 2" key="1">
    <citation type="submission" date="2018-01" db="EMBL/GenBank/DDBJ databases">
        <title>Genomic Encyclopedia of Type Strains, Phase III (KMG-III): the genomes of soil and plant-associated and newly described type strains.</title>
        <authorList>
            <person name="Whitman W."/>
        </authorList>
    </citation>
    <scope>NUCLEOTIDE SEQUENCE [LARGE SCALE GENOMIC DNA]</scope>
    <source>
        <strain evidence="1 2">JCM 18070</strain>
    </source>
</reference>
<dbReference type="Proteomes" id="UP000237381">
    <property type="component" value="Unassembled WGS sequence"/>
</dbReference>
<gene>
    <name evidence="1" type="ORF">B0G62_106180</name>
</gene>
<protein>
    <submittedName>
        <fullName evidence="1">Uncharacterized protein</fullName>
    </submittedName>
</protein>